<organism evidence="1 2">
    <name type="scientific">Pisolithus tinctorius Marx 270</name>
    <dbReference type="NCBI Taxonomy" id="870435"/>
    <lineage>
        <taxon>Eukaryota</taxon>
        <taxon>Fungi</taxon>
        <taxon>Dikarya</taxon>
        <taxon>Basidiomycota</taxon>
        <taxon>Agaricomycotina</taxon>
        <taxon>Agaricomycetes</taxon>
        <taxon>Agaricomycetidae</taxon>
        <taxon>Boletales</taxon>
        <taxon>Sclerodermatineae</taxon>
        <taxon>Pisolithaceae</taxon>
        <taxon>Pisolithus</taxon>
    </lineage>
</organism>
<dbReference type="EMBL" id="KN831984">
    <property type="protein sequence ID" value="KIO01979.1"/>
    <property type="molecule type" value="Genomic_DNA"/>
</dbReference>
<evidence type="ECO:0000313" key="2">
    <source>
        <dbReference type="Proteomes" id="UP000054217"/>
    </source>
</evidence>
<reference evidence="2" key="2">
    <citation type="submission" date="2015-01" db="EMBL/GenBank/DDBJ databases">
        <title>Evolutionary Origins and Diversification of the Mycorrhizal Mutualists.</title>
        <authorList>
            <consortium name="DOE Joint Genome Institute"/>
            <consortium name="Mycorrhizal Genomics Consortium"/>
            <person name="Kohler A."/>
            <person name="Kuo A."/>
            <person name="Nagy L.G."/>
            <person name="Floudas D."/>
            <person name="Copeland A."/>
            <person name="Barry K.W."/>
            <person name="Cichocki N."/>
            <person name="Veneault-Fourrey C."/>
            <person name="LaButti K."/>
            <person name="Lindquist E.A."/>
            <person name="Lipzen A."/>
            <person name="Lundell T."/>
            <person name="Morin E."/>
            <person name="Murat C."/>
            <person name="Riley R."/>
            <person name="Ohm R."/>
            <person name="Sun H."/>
            <person name="Tunlid A."/>
            <person name="Henrissat B."/>
            <person name="Grigoriev I.V."/>
            <person name="Hibbett D.S."/>
            <person name="Martin F."/>
        </authorList>
    </citation>
    <scope>NUCLEOTIDE SEQUENCE [LARGE SCALE GENOMIC DNA]</scope>
    <source>
        <strain evidence="2">Marx 270</strain>
    </source>
</reference>
<gene>
    <name evidence="1" type="ORF">M404DRAFT_1002736</name>
</gene>
<dbReference type="AlphaFoldDB" id="A0A0C3P3W9"/>
<proteinExistence type="predicted"/>
<protein>
    <submittedName>
        <fullName evidence="1">Uncharacterized protein</fullName>
    </submittedName>
</protein>
<name>A0A0C3P3W9_PISTI</name>
<dbReference type="HOGENOM" id="CLU_2997435_0_0_1"/>
<dbReference type="InParanoid" id="A0A0C3P3W9"/>
<keyword evidence="2" id="KW-1185">Reference proteome</keyword>
<accession>A0A0C3P3W9</accession>
<evidence type="ECO:0000313" key="1">
    <source>
        <dbReference type="EMBL" id="KIO01979.1"/>
    </source>
</evidence>
<dbReference type="Proteomes" id="UP000054217">
    <property type="component" value="Unassembled WGS sequence"/>
</dbReference>
<sequence>MGIILGAAPSVPQSPYFCIFSATLNSARSLVFVQLCPLPDSPAFSLLQNWDAALAKA</sequence>
<reference evidence="1 2" key="1">
    <citation type="submission" date="2014-04" db="EMBL/GenBank/DDBJ databases">
        <authorList>
            <consortium name="DOE Joint Genome Institute"/>
            <person name="Kuo A."/>
            <person name="Kohler A."/>
            <person name="Costa M.D."/>
            <person name="Nagy L.G."/>
            <person name="Floudas D."/>
            <person name="Copeland A."/>
            <person name="Barry K.W."/>
            <person name="Cichocki N."/>
            <person name="Veneault-Fourrey C."/>
            <person name="LaButti K."/>
            <person name="Lindquist E.A."/>
            <person name="Lipzen A."/>
            <person name="Lundell T."/>
            <person name="Morin E."/>
            <person name="Murat C."/>
            <person name="Sun H."/>
            <person name="Tunlid A."/>
            <person name="Henrissat B."/>
            <person name="Grigoriev I.V."/>
            <person name="Hibbett D.S."/>
            <person name="Martin F."/>
            <person name="Nordberg H.P."/>
            <person name="Cantor M.N."/>
            <person name="Hua S.X."/>
        </authorList>
    </citation>
    <scope>NUCLEOTIDE SEQUENCE [LARGE SCALE GENOMIC DNA]</scope>
    <source>
        <strain evidence="1 2">Marx 270</strain>
    </source>
</reference>